<dbReference type="Proteomes" id="UP000676310">
    <property type="component" value="Unassembled WGS sequence"/>
</dbReference>
<dbReference type="GeneID" id="67018661"/>
<comment type="caution">
    <text evidence="2">The sequence shown here is derived from an EMBL/GenBank/DDBJ whole genome shotgun (WGS) entry which is preliminary data.</text>
</comment>
<evidence type="ECO:0000313" key="2">
    <source>
        <dbReference type="EMBL" id="CAG5165042.1"/>
    </source>
</evidence>
<accession>A0A8J2I3Z2</accession>
<sequence>MASTQSYSGPLSLGHSKYADPQRRKAALAASASVAAVITADTAMATKEQIAALKTGHAALNVAQHNADAQLAISQGNALKEEVAKHAKKFSRTVSSTVTNTRRLLELIREASPDATNPTIDDLWDELEQLFAAANEAKEALPEFLEKQRDNMSLYHSSMVNEAIKDTQDELNIQHKKVNIQHNLILEHQEAFLAHKEHTSGKLKELEGLQERISRLTLEKGNFRTEIDKYVQLLEEERSMRAEDLRKVADLEKELEALVDSKKQLLVEIDTLRKALQDFQAKMKSSEQETTDRFTAQLKSTAELLAKETQKTTALNTMISQLKGGESTARLDADKAKKENKALNERYSNQAAEHAKAFAASNHATKNLVQMMLMCSQKLNEQTKQIEGLKTDLERRQEENAELKQSLTKLADLEEQITRLNRVKWTLSEQVNSLSTELDASKKEASKADTKVEGLLKKVEGLDQEVEQLESAHNQLLSKMKENRMAVQTSELLKNENTKLKTMIDELETSKSTSLVLCGSSSSKDEKAACDQEDRITDLENALHEWTNLAKRSYKEYKDMLPTYKKADQYRQEVIERDGTIKNLKLELAEAKVSKANGVGGAGNDVRYWKQKYETLLLAVDK</sequence>
<dbReference type="OrthoDB" id="3945906at2759"/>
<evidence type="ECO:0000313" key="3">
    <source>
        <dbReference type="Proteomes" id="UP000676310"/>
    </source>
</evidence>
<keyword evidence="3" id="KW-1185">Reference proteome</keyword>
<name>A0A8J2I3Z2_9PLEO</name>
<organism evidence="2 3">
    <name type="scientific">Alternaria atra</name>
    <dbReference type="NCBI Taxonomy" id="119953"/>
    <lineage>
        <taxon>Eukaryota</taxon>
        <taxon>Fungi</taxon>
        <taxon>Dikarya</taxon>
        <taxon>Ascomycota</taxon>
        <taxon>Pezizomycotina</taxon>
        <taxon>Dothideomycetes</taxon>
        <taxon>Pleosporomycetidae</taxon>
        <taxon>Pleosporales</taxon>
        <taxon>Pleosporineae</taxon>
        <taxon>Pleosporaceae</taxon>
        <taxon>Alternaria</taxon>
        <taxon>Alternaria sect. Ulocladioides</taxon>
    </lineage>
</organism>
<feature type="coiled-coil region" evidence="1">
    <location>
        <begin position="326"/>
        <end position="510"/>
    </location>
</feature>
<proteinExistence type="predicted"/>
<dbReference type="RefSeq" id="XP_043170296.1">
    <property type="nucleotide sequence ID" value="XM_043314361.1"/>
</dbReference>
<reference evidence="2" key="1">
    <citation type="submission" date="2021-05" db="EMBL/GenBank/DDBJ databases">
        <authorList>
            <person name="Stam R."/>
        </authorList>
    </citation>
    <scope>NUCLEOTIDE SEQUENCE</scope>
    <source>
        <strain evidence="2">CS162</strain>
    </source>
</reference>
<dbReference type="AlphaFoldDB" id="A0A8J2I3Z2"/>
<protein>
    <submittedName>
        <fullName evidence="2">Uncharacterized protein</fullName>
    </submittedName>
</protein>
<feature type="coiled-coil region" evidence="1">
    <location>
        <begin position="206"/>
        <end position="289"/>
    </location>
</feature>
<dbReference type="EMBL" id="CAJRGZ010000019">
    <property type="protein sequence ID" value="CAG5165042.1"/>
    <property type="molecule type" value="Genomic_DNA"/>
</dbReference>
<keyword evidence="1" id="KW-0175">Coiled coil</keyword>
<evidence type="ECO:0000256" key="1">
    <source>
        <dbReference type="SAM" id="Coils"/>
    </source>
</evidence>
<gene>
    <name evidence="2" type="ORF">ALTATR162_LOCUS6739</name>
</gene>